<dbReference type="RefSeq" id="WP_091375181.1">
    <property type="nucleotide sequence ID" value="NZ_FNDV01000002.1"/>
</dbReference>
<dbReference type="Pfam" id="PF00106">
    <property type="entry name" value="adh_short"/>
    <property type="match status" value="1"/>
</dbReference>
<dbReference type="SUPFAM" id="SSF51735">
    <property type="entry name" value="NAD(P)-binding Rossmann-fold domains"/>
    <property type="match status" value="1"/>
</dbReference>
<evidence type="ECO:0000256" key="3">
    <source>
        <dbReference type="RuleBase" id="RU000363"/>
    </source>
</evidence>
<evidence type="ECO:0000256" key="2">
    <source>
        <dbReference type="ARBA" id="ARBA00023002"/>
    </source>
</evidence>
<reference evidence="6" key="1">
    <citation type="submission" date="2016-10" db="EMBL/GenBank/DDBJ databases">
        <authorList>
            <person name="Varghese N."/>
            <person name="Submissions S."/>
        </authorList>
    </citation>
    <scope>NUCLEOTIDE SEQUENCE [LARGE SCALE GENOMIC DNA]</scope>
    <source>
        <strain evidence="6">IBRC-M 10655</strain>
    </source>
</reference>
<dbReference type="CDD" id="cd05233">
    <property type="entry name" value="SDR_c"/>
    <property type="match status" value="1"/>
</dbReference>
<dbReference type="PANTHER" id="PTHR43391">
    <property type="entry name" value="RETINOL DEHYDROGENASE-RELATED"/>
    <property type="match status" value="1"/>
</dbReference>
<dbReference type="STRING" id="504798.SAMN05421871_102393"/>
<dbReference type="EMBL" id="FNJB01000005">
    <property type="protein sequence ID" value="SDO91832.1"/>
    <property type="molecule type" value="Genomic_DNA"/>
</dbReference>
<dbReference type="Gene3D" id="3.40.50.720">
    <property type="entry name" value="NAD(P)-binding Rossmann-like Domain"/>
    <property type="match status" value="1"/>
</dbReference>
<evidence type="ECO:0000259" key="4">
    <source>
        <dbReference type="SMART" id="SM00822"/>
    </source>
</evidence>
<dbReference type="PRINTS" id="PR00081">
    <property type="entry name" value="GDHRDH"/>
</dbReference>
<dbReference type="InterPro" id="IPR057326">
    <property type="entry name" value="KR_dom"/>
</dbReference>
<protein>
    <submittedName>
        <fullName evidence="5">NADP-dependent 3-hydroxy acid dehydrogenase YdfG</fullName>
    </submittedName>
</protein>
<dbReference type="PANTHER" id="PTHR43391:SF94">
    <property type="entry name" value="OXIDOREDUCTASE-RELATED"/>
    <property type="match status" value="1"/>
</dbReference>
<dbReference type="AlphaFoldDB" id="A0A1H0NGF7"/>
<dbReference type="OrthoDB" id="3743899at2"/>
<dbReference type="PRINTS" id="PR00080">
    <property type="entry name" value="SDRFAMILY"/>
</dbReference>
<dbReference type="SMART" id="SM00822">
    <property type="entry name" value="PKS_KR"/>
    <property type="match status" value="1"/>
</dbReference>
<gene>
    <name evidence="5" type="ORF">SAMN05192558_105343</name>
</gene>
<dbReference type="Proteomes" id="UP000199651">
    <property type="component" value="Unassembled WGS sequence"/>
</dbReference>
<comment type="similarity">
    <text evidence="1 3">Belongs to the short-chain dehydrogenases/reductases (SDR) family.</text>
</comment>
<organism evidence="5 6">
    <name type="scientific">Actinokineospora alba</name>
    <dbReference type="NCBI Taxonomy" id="504798"/>
    <lineage>
        <taxon>Bacteria</taxon>
        <taxon>Bacillati</taxon>
        <taxon>Actinomycetota</taxon>
        <taxon>Actinomycetes</taxon>
        <taxon>Pseudonocardiales</taxon>
        <taxon>Pseudonocardiaceae</taxon>
        <taxon>Actinokineospora</taxon>
    </lineage>
</organism>
<dbReference type="InterPro" id="IPR036291">
    <property type="entry name" value="NAD(P)-bd_dom_sf"/>
</dbReference>
<proteinExistence type="inferred from homology"/>
<dbReference type="NCBIfam" id="NF004526">
    <property type="entry name" value="PRK05872.1"/>
    <property type="match status" value="1"/>
</dbReference>
<name>A0A1H0NGF7_9PSEU</name>
<evidence type="ECO:0000256" key="1">
    <source>
        <dbReference type="ARBA" id="ARBA00006484"/>
    </source>
</evidence>
<evidence type="ECO:0000313" key="5">
    <source>
        <dbReference type="EMBL" id="SDO91832.1"/>
    </source>
</evidence>
<sequence>MRRPTYDVRDKVVLITGAGQGIGLALAKRLHAQGARVALVDVNEAALARASLGEDRVFIATADVTDRAAMADAVSRVIDHHGRLDVVVANAGVTPSPATIRTMDLADYDRVVAINQTGVLNTVRPALEAVIASGGHVVVVASCAAFSPGVGGVAYMSTKAAAEQIGRALKLELAPHGATAGVAYFGFVDTPLATATLDDDPIGRRLDELLGWPLNHRITADAAAASIAEGIADRAGTTIAPARWLPYSLFRGVINAAVDRVLAKDRRVHQLIRDLEARQKSAR</sequence>
<feature type="domain" description="Ketoreductase" evidence="4">
    <location>
        <begin position="11"/>
        <end position="191"/>
    </location>
</feature>
<evidence type="ECO:0000313" key="6">
    <source>
        <dbReference type="Proteomes" id="UP000199651"/>
    </source>
</evidence>
<keyword evidence="6" id="KW-1185">Reference proteome</keyword>
<dbReference type="GO" id="GO:0016491">
    <property type="term" value="F:oxidoreductase activity"/>
    <property type="evidence" value="ECO:0007669"/>
    <property type="project" value="UniProtKB-KW"/>
</dbReference>
<dbReference type="InterPro" id="IPR002347">
    <property type="entry name" value="SDR_fam"/>
</dbReference>
<keyword evidence="2" id="KW-0560">Oxidoreductase</keyword>
<accession>A0A1H0NGF7</accession>